<dbReference type="Proteomes" id="UP000260795">
    <property type="component" value="Unassembled WGS sequence"/>
</dbReference>
<dbReference type="PROSITE" id="PS50975">
    <property type="entry name" value="ATP_GRASP"/>
    <property type="match status" value="1"/>
</dbReference>
<evidence type="ECO:0000313" key="6">
    <source>
        <dbReference type="EMBL" id="CUP47393.1"/>
    </source>
</evidence>
<evidence type="ECO:0000256" key="2">
    <source>
        <dbReference type="ARBA" id="ARBA00022741"/>
    </source>
</evidence>
<dbReference type="InterPro" id="IPR013815">
    <property type="entry name" value="ATP_grasp_subdomain_1"/>
</dbReference>
<protein>
    <submittedName>
        <fullName evidence="8">ATP-grasp domain-containing protein</fullName>
    </submittedName>
    <submittedName>
        <fullName evidence="7">Carbamoyl-phosphate-synthetase</fullName>
        <ecNumber evidence="7">6.4.1.7</ecNumber>
    </submittedName>
</protein>
<dbReference type="EC" id="6.4.1.7" evidence="7"/>
<evidence type="ECO:0000313" key="14">
    <source>
        <dbReference type="Proteomes" id="UP000260874"/>
    </source>
</evidence>
<evidence type="ECO:0000313" key="10">
    <source>
        <dbReference type="EMBL" id="RHE56729.1"/>
    </source>
</evidence>
<sequence length="427" mass="48390">MRKLLVLGSDYGTLDIVHEAKKRGIYVIVADLMETSPTKEVADEVWLISTTDTDLLEQKCREVGVTAVITGASDFNIARSRELGKRLNFPLYCASDRAWEVATNKSKFKKLCKKVGAPVATDYYLTDALTENELKDVKYPVVVKPVDKSGNRGMSYCKNREELVAAYKYARSISDNATIIVERELHGPEFAVNYVLADGEISLLYFSSEHNQPGYLENMYSIIYTQSADLKKYINEVNDSVKKVFKEAGCREGVAWVETILDEDGHFYLLEMGYRFGGEMTYVPYERVSGFNTIKWMIDIALGIKHIKEDLPEELNTAYRGCACSYFLFSTKEGCFAPFQGIDIVEKLPNVMVDCPKRNGGITRCYASMGIIRIAAKDVDELCDTISVINENLRIEDENGEPMYVKFDDFVTIKERYIRGLSEFDNK</sequence>
<evidence type="ECO:0000313" key="15">
    <source>
        <dbReference type="Proteomes" id="UP000284640"/>
    </source>
</evidence>
<evidence type="ECO:0000313" key="7">
    <source>
        <dbReference type="EMBL" id="CUQ23855.1"/>
    </source>
</evidence>
<dbReference type="Proteomes" id="UP000095766">
    <property type="component" value="Unassembled WGS sequence"/>
</dbReference>
<keyword evidence="2 4" id="KW-0547">Nucleotide-binding</keyword>
<evidence type="ECO:0000256" key="1">
    <source>
        <dbReference type="ARBA" id="ARBA00022598"/>
    </source>
</evidence>
<dbReference type="GO" id="GO:0005524">
    <property type="term" value="F:ATP binding"/>
    <property type="evidence" value="ECO:0007669"/>
    <property type="project" value="UniProtKB-UniRule"/>
</dbReference>
<dbReference type="InterPro" id="IPR011761">
    <property type="entry name" value="ATP-grasp"/>
</dbReference>
<dbReference type="EMBL" id="QSRB01000001">
    <property type="protein sequence ID" value="RGK88126.1"/>
    <property type="molecule type" value="Genomic_DNA"/>
</dbReference>
<organism evidence="7 12">
    <name type="scientific">Bacteroides uniformis</name>
    <dbReference type="NCBI Taxonomy" id="820"/>
    <lineage>
        <taxon>Bacteria</taxon>
        <taxon>Pseudomonadati</taxon>
        <taxon>Bacteroidota</taxon>
        <taxon>Bacteroidia</taxon>
        <taxon>Bacteroidales</taxon>
        <taxon>Bacteroidaceae</taxon>
        <taxon>Bacteroides</taxon>
    </lineage>
</organism>
<evidence type="ECO:0000313" key="13">
    <source>
        <dbReference type="Proteomes" id="UP000260795"/>
    </source>
</evidence>
<dbReference type="RefSeq" id="WP_057253073.1">
    <property type="nucleotide sequence ID" value="NZ_CAXSSZ010000001.1"/>
</dbReference>
<evidence type="ECO:0000313" key="12">
    <source>
        <dbReference type="Proteomes" id="UP000095788"/>
    </source>
</evidence>
<dbReference type="AlphaFoldDB" id="A0A174UVV1"/>
<dbReference type="Proteomes" id="UP000260874">
    <property type="component" value="Unassembled WGS sequence"/>
</dbReference>
<evidence type="ECO:0000259" key="5">
    <source>
        <dbReference type="PROSITE" id="PS50975"/>
    </source>
</evidence>
<dbReference type="Proteomes" id="UP000095788">
    <property type="component" value="Unassembled WGS sequence"/>
</dbReference>
<feature type="domain" description="ATP-grasp" evidence="5">
    <location>
        <begin position="109"/>
        <end position="302"/>
    </location>
</feature>
<reference evidence="13 14" key="2">
    <citation type="submission" date="2018-08" db="EMBL/GenBank/DDBJ databases">
        <title>A genome reference for cultivated species of the human gut microbiota.</title>
        <authorList>
            <person name="Zou Y."/>
            <person name="Xue W."/>
            <person name="Luo G."/>
        </authorList>
    </citation>
    <scope>NUCLEOTIDE SEQUENCE [LARGE SCALE GENOMIC DNA]</scope>
    <source>
        <strain evidence="10 15">AM27-46</strain>
        <strain evidence="9 13">TF08-13</strain>
        <strain evidence="8 14">TF09-22</strain>
    </source>
</reference>
<dbReference type="InterPro" id="IPR052032">
    <property type="entry name" value="ATP-dep_AA_Ligase"/>
</dbReference>
<name>A0A174UVV1_BACUN</name>
<dbReference type="Gene3D" id="3.30.470.20">
    <property type="entry name" value="ATP-grasp fold, B domain"/>
    <property type="match status" value="1"/>
</dbReference>
<keyword evidence="1 7" id="KW-0436">Ligase</keyword>
<dbReference type="PANTHER" id="PTHR43585:SF2">
    <property type="entry name" value="ATP-GRASP ENZYME FSQD"/>
    <property type="match status" value="1"/>
</dbReference>
<dbReference type="EMBL" id="QSKL01000023">
    <property type="protein sequence ID" value="RHE56729.1"/>
    <property type="molecule type" value="Genomic_DNA"/>
</dbReference>
<gene>
    <name evidence="7" type="primary">cfiB</name>
    <name evidence="10" type="ORF">DW729_17025</name>
    <name evidence="9" type="ORF">DXC80_16985</name>
    <name evidence="8" type="ORF">DXC91_00715</name>
    <name evidence="6" type="ORF">ERS852510_01628</name>
    <name evidence="7" type="ORF">ERS852554_03562</name>
</gene>
<dbReference type="EMBL" id="QSRK01000031">
    <property type="protein sequence ID" value="RGL10067.1"/>
    <property type="molecule type" value="Genomic_DNA"/>
</dbReference>
<evidence type="ECO:0000313" key="9">
    <source>
        <dbReference type="EMBL" id="RGL10067.1"/>
    </source>
</evidence>
<dbReference type="Proteomes" id="UP000284640">
    <property type="component" value="Unassembled WGS sequence"/>
</dbReference>
<evidence type="ECO:0000313" key="8">
    <source>
        <dbReference type="EMBL" id="RGK88126.1"/>
    </source>
</evidence>
<dbReference type="Gene3D" id="3.30.1490.20">
    <property type="entry name" value="ATP-grasp fold, A domain"/>
    <property type="match status" value="1"/>
</dbReference>
<dbReference type="SUPFAM" id="SSF52440">
    <property type="entry name" value="PreATP-grasp domain"/>
    <property type="match status" value="1"/>
</dbReference>
<dbReference type="Pfam" id="PF13535">
    <property type="entry name" value="ATP-grasp_4"/>
    <property type="match status" value="1"/>
</dbReference>
<evidence type="ECO:0000256" key="3">
    <source>
        <dbReference type="ARBA" id="ARBA00022840"/>
    </source>
</evidence>
<reference evidence="11 12" key="1">
    <citation type="submission" date="2015-09" db="EMBL/GenBank/DDBJ databases">
        <authorList>
            <consortium name="Pathogen Informatics"/>
        </authorList>
    </citation>
    <scope>NUCLEOTIDE SEQUENCE [LARGE SCALE GENOMIC DNA]</scope>
    <source>
        <strain evidence="6 11">2789STDY5834898</strain>
        <strain evidence="7 12">2789STDY5834942</strain>
    </source>
</reference>
<accession>A0A174UVV1</accession>
<dbReference type="EMBL" id="CZBF01000007">
    <property type="protein sequence ID" value="CUQ23855.1"/>
    <property type="molecule type" value="Genomic_DNA"/>
</dbReference>
<dbReference type="SUPFAM" id="SSF56059">
    <property type="entry name" value="Glutathione synthetase ATP-binding domain-like"/>
    <property type="match status" value="1"/>
</dbReference>
<dbReference type="GO" id="GO:0046872">
    <property type="term" value="F:metal ion binding"/>
    <property type="evidence" value="ECO:0007669"/>
    <property type="project" value="InterPro"/>
</dbReference>
<dbReference type="Gene3D" id="3.40.50.20">
    <property type="match status" value="1"/>
</dbReference>
<dbReference type="EMBL" id="CZAO01000006">
    <property type="protein sequence ID" value="CUP47393.1"/>
    <property type="molecule type" value="Genomic_DNA"/>
</dbReference>
<dbReference type="InterPro" id="IPR016185">
    <property type="entry name" value="PreATP-grasp_dom_sf"/>
</dbReference>
<evidence type="ECO:0000256" key="4">
    <source>
        <dbReference type="PROSITE-ProRule" id="PRU00409"/>
    </source>
</evidence>
<proteinExistence type="predicted"/>
<evidence type="ECO:0000313" key="11">
    <source>
        <dbReference type="Proteomes" id="UP000095766"/>
    </source>
</evidence>
<dbReference type="PANTHER" id="PTHR43585">
    <property type="entry name" value="FUMIPYRROLE BIOSYNTHESIS PROTEIN C"/>
    <property type="match status" value="1"/>
</dbReference>
<keyword evidence="3 4" id="KW-0067">ATP-binding</keyword>
<dbReference type="GO" id="GO:0034029">
    <property type="term" value="F:2-oxoglutarate carboxylase activity"/>
    <property type="evidence" value="ECO:0007669"/>
    <property type="project" value="UniProtKB-EC"/>
</dbReference>